<evidence type="ECO:0000256" key="1">
    <source>
        <dbReference type="ARBA" id="ARBA00022670"/>
    </source>
</evidence>
<keyword evidence="2 4" id="KW-0378">Hydrolase</keyword>
<keyword evidence="6" id="KW-1185">Reference proteome</keyword>
<comment type="catalytic activity">
    <reaction evidence="4">
        <text>Endopeptidase action with P4 Glu or Asp, P1 preferably Glu &gt; Asp, P1' hydrophobic and P2' Ala.</text>
        <dbReference type="EC" id="3.4.24.78"/>
    </reaction>
</comment>
<dbReference type="Gene3D" id="3.40.50.1450">
    <property type="entry name" value="HybD-like"/>
    <property type="match status" value="1"/>
</dbReference>
<comment type="PTM">
    <text evidence="4">Autoproteolytically processed. The inactive tetrameric zymogen termed p46 autoprocesses to a smaller form termed p41, which is active only during spore germination.</text>
</comment>
<keyword evidence="3 4" id="KW-0865">Zymogen</keyword>
<dbReference type="InterPro" id="IPR005080">
    <property type="entry name" value="Peptidase_A25"/>
</dbReference>
<accession>A0ABV1FBE3</accession>
<organism evidence="5 6">
    <name type="scientific">Ruminococcoides intestinale</name>
    <dbReference type="NCBI Taxonomy" id="3133162"/>
    <lineage>
        <taxon>Bacteria</taxon>
        <taxon>Bacillati</taxon>
        <taxon>Bacillota</taxon>
        <taxon>Clostridia</taxon>
        <taxon>Eubacteriales</taxon>
        <taxon>Oscillospiraceae</taxon>
        <taxon>Ruminococcoides</taxon>
    </lineage>
</organism>
<proteinExistence type="inferred from homology"/>
<reference evidence="5 6" key="1">
    <citation type="submission" date="2024-03" db="EMBL/GenBank/DDBJ databases">
        <title>Human intestinal bacterial collection.</title>
        <authorList>
            <person name="Pauvert C."/>
            <person name="Hitch T.C.A."/>
            <person name="Clavel T."/>
        </authorList>
    </citation>
    <scope>NUCLEOTIDE SEQUENCE [LARGE SCALE GENOMIC DNA]</scope>
    <source>
        <strain evidence="5 6">CLA-JM-H38</strain>
    </source>
</reference>
<dbReference type="NCBIfam" id="TIGR01441">
    <property type="entry name" value="GPR"/>
    <property type="match status" value="1"/>
</dbReference>
<dbReference type="RefSeq" id="WP_046433046.1">
    <property type="nucleotide sequence ID" value="NZ_JBBMEZ010000018.1"/>
</dbReference>
<name>A0ABV1FBE3_9FIRM</name>
<evidence type="ECO:0000313" key="5">
    <source>
        <dbReference type="EMBL" id="MEQ2470135.1"/>
    </source>
</evidence>
<dbReference type="GO" id="GO:0016787">
    <property type="term" value="F:hydrolase activity"/>
    <property type="evidence" value="ECO:0007669"/>
    <property type="project" value="UniProtKB-KW"/>
</dbReference>
<comment type="subunit">
    <text evidence="4">Homotetramer.</text>
</comment>
<comment type="caution">
    <text evidence="5">The sequence shown here is derived from an EMBL/GenBank/DDBJ whole genome shotgun (WGS) entry which is preliminary data.</text>
</comment>
<feature type="propeptide" id="PRO_5044903073" evidence="4">
    <location>
        <begin position="1"/>
        <end position="6"/>
    </location>
</feature>
<evidence type="ECO:0000256" key="3">
    <source>
        <dbReference type="ARBA" id="ARBA00023145"/>
    </source>
</evidence>
<comment type="similarity">
    <text evidence="4">Belongs to the peptidase A25 family.</text>
</comment>
<keyword evidence="1 4" id="KW-0645">Protease</keyword>
<dbReference type="SUPFAM" id="SSF53163">
    <property type="entry name" value="HybD-like"/>
    <property type="match status" value="1"/>
</dbReference>
<dbReference type="EC" id="3.4.24.78" evidence="4"/>
<evidence type="ECO:0000313" key="6">
    <source>
        <dbReference type="Proteomes" id="UP001490816"/>
    </source>
</evidence>
<dbReference type="EMBL" id="JBBMEZ010000018">
    <property type="protein sequence ID" value="MEQ2470135.1"/>
    <property type="molecule type" value="Genomic_DNA"/>
</dbReference>
<dbReference type="HAMAP" id="MF_00626">
    <property type="entry name" value="Germination_prot"/>
    <property type="match status" value="1"/>
</dbReference>
<comment type="function">
    <text evidence="4">Initiates the rapid degradation of small, acid-soluble proteins during spore germination.</text>
</comment>
<protein>
    <recommendedName>
        <fullName evidence="4">Germination protease</fullName>
        <ecNumber evidence="4">3.4.24.78</ecNumber>
    </recommendedName>
    <alternativeName>
        <fullName evidence="4">GPR endopeptidase</fullName>
    </alternativeName>
    <alternativeName>
        <fullName evidence="4">Germination proteinase</fullName>
    </alternativeName>
    <alternativeName>
        <fullName evidence="4">Spore protease</fullName>
    </alternativeName>
</protein>
<feature type="chain" id="PRO_5044903074" description="Germination protease" evidence="4">
    <location>
        <begin position="7"/>
        <end position="291"/>
    </location>
</feature>
<evidence type="ECO:0000256" key="4">
    <source>
        <dbReference type="HAMAP-Rule" id="MF_00626"/>
    </source>
</evidence>
<sequence>MQFRTDLAIEAREIAGENTGGIEFKKYSENGLEISRLIVKNQKARQALGKEIGTYITIELPSLTDNFTETDKRLETVGNEIKRLLPVNGLVLVAGLGNMEITPDSLGPKTSRRVLATRHIGGEIARSTGLDRLRPVAVMQTGVTGQTGIETGEYILSIVRRIRPTAVVAIDALASRRTERLGCTLQISDTGISPGAGVGNHRTKITKETIGVPVIAIGVPTVVDAQTLAVDILGNDCNRKTQKMLMPQGRQLVVIPREIDLLTERASRLIAFALNGALQNEFDLPDLISLM</sequence>
<dbReference type="Pfam" id="PF03418">
    <property type="entry name" value="Peptidase_A25"/>
    <property type="match status" value="1"/>
</dbReference>
<gene>
    <name evidence="4 5" type="primary">gpr</name>
    <name evidence="5" type="ORF">WMO39_07330</name>
</gene>
<dbReference type="InterPro" id="IPR023430">
    <property type="entry name" value="Pept_HybD-like_dom_sf"/>
</dbReference>
<evidence type="ECO:0000256" key="2">
    <source>
        <dbReference type="ARBA" id="ARBA00022801"/>
    </source>
</evidence>
<dbReference type="Proteomes" id="UP001490816">
    <property type="component" value="Unassembled WGS sequence"/>
</dbReference>